<dbReference type="STRING" id="48269.A0A183N1I6"/>
<dbReference type="EMBL" id="UZAI01019027">
    <property type="protein sequence ID" value="VDP42224.1"/>
    <property type="molecule type" value="Genomic_DNA"/>
</dbReference>
<proteinExistence type="predicted"/>
<dbReference type="Proteomes" id="UP000277204">
    <property type="component" value="Unassembled WGS sequence"/>
</dbReference>
<keyword evidence="2" id="KW-1185">Reference proteome</keyword>
<gene>
    <name evidence="1" type="ORF">SMRZ_LOCUS22161</name>
</gene>
<reference evidence="1 2" key="1">
    <citation type="submission" date="2018-11" db="EMBL/GenBank/DDBJ databases">
        <authorList>
            <consortium name="Pathogen Informatics"/>
        </authorList>
    </citation>
    <scope>NUCLEOTIDE SEQUENCE [LARGE SCALE GENOMIC DNA]</scope>
    <source>
        <strain evidence="1 2">Zambia</strain>
    </source>
</reference>
<evidence type="ECO:0000313" key="2">
    <source>
        <dbReference type="Proteomes" id="UP000277204"/>
    </source>
</evidence>
<organism evidence="1 2">
    <name type="scientific">Schistosoma margrebowiei</name>
    <dbReference type="NCBI Taxonomy" id="48269"/>
    <lineage>
        <taxon>Eukaryota</taxon>
        <taxon>Metazoa</taxon>
        <taxon>Spiralia</taxon>
        <taxon>Lophotrochozoa</taxon>
        <taxon>Platyhelminthes</taxon>
        <taxon>Trematoda</taxon>
        <taxon>Digenea</taxon>
        <taxon>Strigeidida</taxon>
        <taxon>Schistosomatoidea</taxon>
        <taxon>Schistosomatidae</taxon>
        <taxon>Schistosoma</taxon>
    </lineage>
</organism>
<evidence type="ECO:0000313" key="1">
    <source>
        <dbReference type="EMBL" id="VDP42224.1"/>
    </source>
</evidence>
<dbReference type="AlphaFoldDB" id="A0A183N1I6"/>
<name>A0A183N1I6_9TREM</name>
<sequence>MIAREAAAAAVGTTRSADISSGSVDGGSAADKPRLSNNSPHFYWFPFTEVPFPIEKLFHGDKNLCRYFSNEVIPSSGDGSNVFIIDNTSPLSSTYHTDGEITQAVNPVHHSSFITLSNQSPISRIVTDRYHIGHLLQALLQHLCSFKSCLKENLIQWVTYGPVISNDSNALSFHSNNPNNNTRP</sequence>
<accession>A0A183N1I6</accession>
<protein>
    <submittedName>
        <fullName evidence="1">Uncharacterized protein</fullName>
    </submittedName>
</protein>